<dbReference type="AlphaFoldDB" id="L8JKB1"/>
<reference evidence="2 3" key="1">
    <citation type="submission" date="2012-12" db="EMBL/GenBank/DDBJ databases">
        <title>Genome assembly of Fulvivirga imtechensis AK7.</title>
        <authorList>
            <person name="Nupur N."/>
            <person name="Khatri I."/>
            <person name="Kumar R."/>
            <person name="Subramanian S."/>
            <person name="Pinnaka A."/>
        </authorList>
    </citation>
    <scope>NUCLEOTIDE SEQUENCE [LARGE SCALE GENOMIC DNA]</scope>
    <source>
        <strain evidence="2 3">AK7</strain>
    </source>
</reference>
<evidence type="ECO:0000259" key="1">
    <source>
        <dbReference type="Pfam" id="PF18935"/>
    </source>
</evidence>
<dbReference type="RefSeq" id="WP_009583030.1">
    <property type="nucleotide sequence ID" value="NZ_AMZN01000098.1"/>
</dbReference>
<sequence length="184" mass="21068">MGQITPPAVNIDTTTTEAQDIIVEKDETSEVKEIDTYASRFVPRKASLYSAVLPGAGQVYNKKYWKVPLIYGGFVALGFTVDFYNDNYKLLRRELFKTLEDPDYTSLYGDEERLRSSINSERRDRDFYMIMIGVLYLLQIADAHIDAHLKEFELNPDLQVSIEPSFENSPLMGYNAGLSIKIKF</sequence>
<dbReference type="InterPro" id="IPR043738">
    <property type="entry name" value="DUF5683"/>
</dbReference>
<gene>
    <name evidence="2" type="ORF">C900_05941</name>
</gene>
<comment type="caution">
    <text evidence="2">The sequence shown here is derived from an EMBL/GenBank/DDBJ whole genome shotgun (WGS) entry which is preliminary data.</text>
</comment>
<dbReference type="OrthoDB" id="9813910at2"/>
<organism evidence="2 3">
    <name type="scientific">Fulvivirga imtechensis AK7</name>
    <dbReference type="NCBI Taxonomy" id="1237149"/>
    <lineage>
        <taxon>Bacteria</taxon>
        <taxon>Pseudomonadati</taxon>
        <taxon>Bacteroidota</taxon>
        <taxon>Cytophagia</taxon>
        <taxon>Cytophagales</taxon>
        <taxon>Fulvivirgaceae</taxon>
        <taxon>Fulvivirga</taxon>
    </lineage>
</organism>
<name>L8JKB1_9BACT</name>
<dbReference type="PATRIC" id="fig|1237149.3.peg.5257"/>
<proteinExistence type="predicted"/>
<dbReference type="EMBL" id="AMZN01000098">
    <property type="protein sequence ID" value="ELR68678.1"/>
    <property type="molecule type" value="Genomic_DNA"/>
</dbReference>
<feature type="domain" description="DUF5683" evidence="1">
    <location>
        <begin position="42"/>
        <end position="184"/>
    </location>
</feature>
<evidence type="ECO:0000313" key="2">
    <source>
        <dbReference type="EMBL" id="ELR68678.1"/>
    </source>
</evidence>
<evidence type="ECO:0000313" key="3">
    <source>
        <dbReference type="Proteomes" id="UP000011135"/>
    </source>
</evidence>
<dbReference type="Proteomes" id="UP000011135">
    <property type="component" value="Unassembled WGS sequence"/>
</dbReference>
<protein>
    <recommendedName>
        <fullName evidence="1">DUF5683 domain-containing protein</fullName>
    </recommendedName>
</protein>
<accession>L8JKB1</accession>
<keyword evidence="3" id="KW-1185">Reference proteome</keyword>
<dbReference type="Pfam" id="PF18935">
    <property type="entry name" value="DUF5683"/>
    <property type="match status" value="1"/>
</dbReference>
<dbReference type="STRING" id="1237149.C900_05941"/>
<dbReference type="eggNOG" id="ENOG502ZCD0">
    <property type="taxonomic scope" value="Bacteria"/>
</dbReference>